<dbReference type="Gene3D" id="3.40.50.1000">
    <property type="entry name" value="HAD superfamily/HAD-like"/>
    <property type="match status" value="1"/>
</dbReference>
<dbReference type="PANTHER" id="PTHR18901">
    <property type="entry name" value="2-DEOXYGLUCOSE-6-PHOSPHATE PHOSPHATASE 2"/>
    <property type="match status" value="1"/>
</dbReference>
<keyword evidence="2" id="KW-1185">Reference proteome</keyword>
<dbReference type="NCBIfam" id="TIGR01509">
    <property type="entry name" value="HAD-SF-IA-v3"/>
    <property type="match status" value="1"/>
</dbReference>
<proteinExistence type="predicted"/>
<dbReference type="PRINTS" id="PR00413">
    <property type="entry name" value="HADHALOGNASE"/>
</dbReference>
<dbReference type="InterPro" id="IPR006439">
    <property type="entry name" value="HAD-SF_hydro_IA"/>
</dbReference>
<dbReference type="InterPro" id="IPR023198">
    <property type="entry name" value="PGP-like_dom2"/>
</dbReference>
<gene>
    <name evidence="1" type="ORF">CBF32_10070</name>
</gene>
<reference evidence="1 2" key="1">
    <citation type="submission" date="2017-05" db="EMBL/GenBank/DDBJ databases">
        <title>Vagococcus spp. assemblies.</title>
        <authorList>
            <person name="Gulvik C.A."/>
        </authorList>
    </citation>
    <scope>NUCLEOTIDE SEQUENCE [LARGE SCALE GENOMIC DNA]</scope>
    <source>
        <strain evidence="1 2">NCFB 2497</strain>
    </source>
</reference>
<dbReference type="InterPro" id="IPR041492">
    <property type="entry name" value="HAD_2"/>
</dbReference>
<name>A0A430A386_9ENTE</name>
<dbReference type="SUPFAM" id="SSF56784">
    <property type="entry name" value="HAD-like"/>
    <property type="match status" value="1"/>
</dbReference>
<dbReference type="InterPro" id="IPR036412">
    <property type="entry name" value="HAD-like_sf"/>
</dbReference>
<dbReference type="InterPro" id="IPR023214">
    <property type="entry name" value="HAD_sf"/>
</dbReference>
<evidence type="ECO:0000313" key="2">
    <source>
        <dbReference type="Proteomes" id="UP000288197"/>
    </source>
</evidence>
<dbReference type="Proteomes" id="UP000288197">
    <property type="component" value="Unassembled WGS sequence"/>
</dbReference>
<evidence type="ECO:0000313" key="1">
    <source>
        <dbReference type="EMBL" id="RSU00960.1"/>
    </source>
</evidence>
<protein>
    <submittedName>
        <fullName evidence="1">Haloacid dehalogenase</fullName>
    </submittedName>
</protein>
<accession>A0A430A386</accession>
<dbReference type="PANTHER" id="PTHR18901:SF38">
    <property type="entry name" value="PSEUDOURIDINE-5'-PHOSPHATASE"/>
    <property type="match status" value="1"/>
</dbReference>
<dbReference type="NCBIfam" id="TIGR01549">
    <property type="entry name" value="HAD-SF-IA-v1"/>
    <property type="match status" value="1"/>
</dbReference>
<organism evidence="1 2">
    <name type="scientific">Vagococcus fluvialis</name>
    <dbReference type="NCBI Taxonomy" id="2738"/>
    <lineage>
        <taxon>Bacteria</taxon>
        <taxon>Bacillati</taxon>
        <taxon>Bacillota</taxon>
        <taxon>Bacilli</taxon>
        <taxon>Lactobacillales</taxon>
        <taxon>Enterococcaceae</taxon>
        <taxon>Vagococcus</taxon>
    </lineage>
</organism>
<comment type="caution">
    <text evidence="1">The sequence shown here is derived from an EMBL/GenBank/DDBJ whole genome shotgun (WGS) entry which is preliminary data.</text>
</comment>
<dbReference type="Pfam" id="PF13419">
    <property type="entry name" value="HAD_2"/>
    <property type="match status" value="1"/>
</dbReference>
<dbReference type="AlphaFoldDB" id="A0A430A386"/>
<dbReference type="Gene3D" id="1.10.150.240">
    <property type="entry name" value="Putative phosphatase, domain 2"/>
    <property type="match status" value="1"/>
</dbReference>
<sequence length="238" mass="27311">MDGLMFDTGRLAYRGYTRTAKKFDFELNPNVYYQLTGRNEEGFRKELKELYGSDQDTDTWRDFMTKTKHEILDEEKRVYKKKGLLELLSFLKENKYKIALASSSKREIISLYLDIEEMPDVFDIIIAGDEVTKGKPDPEIFLKACTGLGIDPKDALVLEDSLAGIEAASRGGIPSILVEDDITDLPPVPGKYKLQKQLPVSKERVYQPTHQMSDLIEVKEFLEKRNCDIIESQFLKKV</sequence>
<dbReference type="CDD" id="cd07505">
    <property type="entry name" value="HAD_BPGM-like"/>
    <property type="match status" value="1"/>
</dbReference>
<dbReference type="EMBL" id="NGJX01000010">
    <property type="protein sequence ID" value="RSU00960.1"/>
    <property type="molecule type" value="Genomic_DNA"/>
</dbReference>